<dbReference type="EMBL" id="JALJOQ010000015">
    <property type="protein sequence ID" value="KAK9810683.1"/>
    <property type="molecule type" value="Genomic_DNA"/>
</dbReference>
<dbReference type="AlphaFoldDB" id="A0AAW1PRG5"/>
<evidence type="ECO:0000313" key="2">
    <source>
        <dbReference type="EMBL" id="KAK9810683.1"/>
    </source>
</evidence>
<comment type="caution">
    <text evidence="2">The sequence shown here is derived from an EMBL/GenBank/DDBJ whole genome shotgun (WGS) entry which is preliminary data.</text>
</comment>
<protein>
    <recommendedName>
        <fullName evidence="4">Phytanoyl-CoA dioxygenase</fullName>
    </recommendedName>
</protein>
<evidence type="ECO:0008006" key="4">
    <source>
        <dbReference type="Google" id="ProtNLM"/>
    </source>
</evidence>
<organism evidence="2 3">
    <name type="scientific">Symbiochloris irregularis</name>
    <dbReference type="NCBI Taxonomy" id="706552"/>
    <lineage>
        <taxon>Eukaryota</taxon>
        <taxon>Viridiplantae</taxon>
        <taxon>Chlorophyta</taxon>
        <taxon>core chlorophytes</taxon>
        <taxon>Trebouxiophyceae</taxon>
        <taxon>Trebouxiales</taxon>
        <taxon>Trebouxiaceae</taxon>
        <taxon>Symbiochloris</taxon>
    </lineage>
</organism>
<proteinExistence type="predicted"/>
<dbReference type="Proteomes" id="UP001465755">
    <property type="component" value="Unassembled WGS sequence"/>
</dbReference>
<dbReference type="InterPro" id="IPR008775">
    <property type="entry name" value="Phytyl_CoA_dOase-like"/>
</dbReference>
<comment type="cofactor">
    <cofactor evidence="1">
        <name>Fe cation</name>
        <dbReference type="ChEBI" id="CHEBI:24875"/>
    </cofactor>
</comment>
<gene>
    <name evidence="2" type="ORF">WJX73_010597</name>
</gene>
<dbReference type="Gene3D" id="2.60.120.620">
    <property type="entry name" value="q2cbj1_9rhob like domain"/>
    <property type="match status" value="1"/>
</dbReference>
<name>A0AAW1PRG5_9CHLO</name>
<dbReference type="SUPFAM" id="SSF51197">
    <property type="entry name" value="Clavaminate synthase-like"/>
    <property type="match status" value="1"/>
</dbReference>
<dbReference type="Pfam" id="PF05721">
    <property type="entry name" value="PhyH"/>
    <property type="match status" value="1"/>
</dbReference>
<dbReference type="PANTHER" id="PTHR20883">
    <property type="entry name" value="PHYTANOYL-COA DIOXYGENASE DOMAIN CONTAINING 1"/>
    <property type="match status" value="1"/>
</dbReference>
<evidence type="ECO:0000256" key="1">
    <source>
        <dbReference type="ARBA" id="ARBA00001962"/>
    </source>
</evidence>
<evidence type="ECO:0000313" key="3">
    <source>
        <dbReference type="Proteomes" id="UP001465755"/>
    </source>
</evidence>
<dbReference type="PANTHER" id="PTHR20883:SF49">
    <property type="entry name" value="PHYTANOYL-COA DIOXYGENASE"/>
    <property type="match status" value="1"/>
</dbReference>
<keyword evidence="3" id="KW-1185">Reference proteome</keyword>
<accession>A0AAW1PRG5</accession>
<reference evidence="2 3" key="1">
    <citation type="journal article" date="2024" name="Nat. Commun.">
        <title>Phylogenomics reveals the evolutionary origins of lichenization in chlorophyte algae.</title>
        <authorList>
            <person name="Puginier C."/>
            <person name="Libourel C."/>
            <person name="Otte J."/>
            <person name="Skaloud P."/>
            <person name="Haon M."/>
            <person name="Grisel S."/>
            <person name="Petersen M."/>
            <person name="Berrin J.G."/>
            <person name="Delaux P.M."/>
            <person name="Dal Grande F."/>
            <person name="Keller J."/>
        </authorList>
    </citation>
    <scope>NUCLEOTIDE SEQUENCE [LARGE SCALE GENOMIC DNA]</scope>
    <source>
        <strain evidence="2 3">SAG 2036</strain>
    </source>
</reference>
<sequence>MCVSRATQVNVPHFGQEGDIDFYQDNGYVRLQNVFSGRLLQTFSKLITDAVRAANVRSLEDDDDYAKAFTQVMNLWENDPVVRSFVFSKKLAAISARLLQVKGVRIYHDQALYKEPGGGCTPWHADGYYFPLSTAKILTAWVPLQAVPRSMGPLEFAAKSQQDDIGRSLGISGESERKIQESVRSAGYHLASSAFELGEVSFHSGWTFHRADGNSTDQPRKVMTAIYMDEDIRMIEPQHSNHRADHERWLPGVKPGEVAASFRNPIVYSSA</sequence>